<comment type="caution">
    <text evidence="7">The sequence shown here is derived from an EMBL/GenBank/DDBJ whole genome shotgun (WGS) entry which is preliminary data.</text>
</comment>
<dbReference type="SUPFAM" id="SSF56300">
    <property type="entry name" value="Metallo-dependent phosphatases"/>
    <property type="match status" value="1"/>
</dbReference>
<dbReference type="PANTHER" id="PTHR30337:SF0">
    <property type="entry name" value="NUCLEASE SBCCD SUBUNIT D"/>
    <property type="match status" value="1"/>
</dbReference>
<dbReference type="PANTHER" id="PTHR30337">
    <property type="entry name" value="COMPONENT OF ATP-DEPENDENT DSDNA EXONUCLEASE"/>
    <property type="match status" value="1"/>
</dbReference>
<evidence type="ECO:0000256" key="1">
    <source>
        <dbReference type="ARBA" id="ARBA00010555"/>
    </source>
</evidence>
<keyword evidence="4" id="KW-0378">Hydrolase</keyword>
<organism evidence="7 8">
    <name type="scientific">Gordonia caeni</name>
    <dbReference type="NCBI Taxonomy" id="1007097"/>
    <lineage>
        <taxon>Bacteria</taxon>
        <taxon>Bacillati</taxon>
        <taxon>Actinomycetota</taxon>
        <taxon>Actinomycetes</taxon>
        <taxon>Mycobacteriales</taxon>
        <taxon>Gordoniaceae</taxon>
        <taxon>Gordonia</taxon>
    </lineage>
</organism>
<evidence type="ECO:0000313" key="7">
    <source>
        <dbReference type="EMBL" id="GAA3961994.1"/>
    </source>
</evidence>
<protein>
    <recommendedName>
        <fullName evidence="2">Nuclease SbcCD subunit D</fullName>
    </recommendedName>
</protein>
<dbReference type="InterPro" id="IPR041796">
    <property type="entry name" value="Mre11_N"/>
</dbReference>
<evidence type="ECO:0000256" key="3">
    <source>
        <dbReference type="ARBA" id="ARBA00022722"/>
    </source>
</evidence>
<dbReference type="PIRSF" id="PIRSF033093">
    <property type="entry name" value="UCP_ML1119"/>
    <property type="match status" value="1"/>
</dbReference>
<feature type="domain" description="Calcineurin-like phosphoesterase" evidence="6">
    <location>
        <begin position="28"/>
        <end position="224"/>
    </location>
</feature>
<dbReference type="InterPro" id="IPR014577">
    <property type="entry name" value="UCP033093_metalloPase"/>
</dbReference>
<accession>A0ABP7PAJ7</accession>
<dbReference type="Gene3D" id="3.60.21.10">
    <property type="match status" value="1"/>
</dbReference>
<dbReference type="Pfam" id="PF00149">
    <property type="entry name" value="Metallophos"/>
    <property type="match status" value="1"/>
</dbReference>
<dbReference type="InterPro" id="IPR050535">
    <property type="entry name" value="DNA_Repair-Maintenance_Comp"/>
</dbReference>
<dbReference type="InterPro" id="IPR004843">
    <property type="entry name" value="Calcineurin-like_PHP"/>
</dbReference>
<keyword evidence="3" id="KW-0540">Nuclease</keyword>
<gene>
    <name evidence="7" type="ORF">GCM10022231_22650</name>
</gene>
<dbReference type="InterPro" id="IPR029052">
    <property type="entry name" value="Metallo-depent_PP-like"/>
</dbReference>
<evidence type="ECO:0000256" key="4">
    <source>
        <dbReference type="ARBA" id="ARBA00022801"/>
    </source>
</evidence>
<evidence type="ECO:0000256" key="2">
    <source>
        <dbReference type="ARBA" id="ARBA00013365"/>
    </source>
</evidence>
<dbReference type="EMBL" id="BAAAZW010000006">
    <property type="protein sequence ID" value="GAA3961994.1"/>
    <property type="molecule type" value="Genomic_DNA"/>
</dbReference>
<comment type="similarity">
    <text evidence="1">Belongs to the SbcD family.</text>
</comment>
<keyword evidence="5 7" id="KW-0269">Exonuclease</keyword>
<name>A0ABP7PAJ7_9ACTN</name>
<dbReference type="CDD" id="cd00840">
    <property type="entry name" value="MPP_Mre11_N"/>
    <property type="match status" value="1"/>
</dbReference>
<reference evidence="8" key="1">
    <citation type="journal article" date="2019" name="Int. J. Syst. Evol. Microbiol.">
        <title>The Global Catalogue of Microorganisms (GCM) 10K type strain sequencing project: providing services to taxonomists for standard genome sequencing and annotation.</title>
        <authorList>
            <consortium name="The Broad Institute Genomics Platform"/>
            <consortium name="The Broad Institute Genome Sequencing Center for Infectious Disease"/>
            <person name="Wu L."/>
            <person name="Ma J."/>
        </authorList>
    </citation>
    <scope>NUCLEOTIDE SEQUENCE [LARGE SCALE GENOMIC DNA]</scope>
    <source>
        <strain evidence="8">JCM 16923</strain>
    </source>
</reference>
<proteinExistence type="inferred from homology"/>
<dbReference type="GO" id="GO:0004527">
    <property type="term" value="F:exonuclease activity"/>
    <property type="evidence" value="ECO:0007669"/>
    <property type="project" value="UniProtKB-KW"/>
</dbReference>
<evidence type="ECO:0000259" key="6">
    <source>
        <dbReference type="Pfam" id="PF00149"/>
    </source>
</evidence>
<dbReference type="Proteomes" id="UP001418444">
    <property type="component" value="Unassembled WGS sequence"/>
</dbReference>
<evidence type="ECO:0000313" key="8">
    <source>
        <dbReference type="Proteomes" id="UP001418444"/>
    </source>
</evidence>
<evidence type="ECO:0000256" key="5">
    <source>
        <dbReference type="ARBA" id="ARBA00022839"/>
    </source>
</evidence>
<sequence>MTAALFELPEPEPADAGRADPGADREVTFLHTADWQLGMTRHFLAGDAQHTYDAARADAVVAVGRLARSTGAEFVVVCGDVFDDARVSSRIIRRTLDALGDYGVPVYLLPGNHDPLDATSVYRGDTFVRARPDNVHVLDRAGVVRVRDGVTLVAAPWTSKRPEHDLITEQLGRLAPGDDLRIVVGHGGVDTFSPGTDPAIVASADLQTAVDTALVDYVALGDRHSVTPIGDSQRIWYSGAPEVTDFDHVEADSGQVLEVTLRRGASSAVEVTPHRVGQWTFTTIRQDVNGAADLDVLRERLTALPDRSRTVVKLALVGTVGLGDEAVLSELLDEFSERLAALQIWERHHDLTVVADPSDVAGLGLQGYAAEAAGELAELTASTDDAEAAAARSALSLLFRLTGAHG</sequence>
<keyword evidence="8" id="KW-1185">Reference proteome</keyword>